<protein>
    <recommendedName>
        <fullName evidence="6">Soluble ligand binding domain-containing protein</fullName>
    </recommendedName>
</protein>
<evidence type="ECO:0000259" key="3">
    <source>
        <dbReference type="Pfam" id="PF10531"/>
    </source>
</evidence>
<dbReference type="PANTHER" id="PTHR33619:SF3">
    <property type="entry name" value="POLYSACCHARIDE EXPORT PROTEIN GFCE-RELATED"/>
    <property type="match status" value="1"/>
</dbReference>
<keyword evidence="1" id="KW-0732">Signal</keyword>
<evidence type="ECO:0000313" key="4">
    <source>
        <dbReference type="EMBL" id="BCS95606.1"/>
    </source>
</evidence>
<dbReference type="Pfam" id="PF02563">
    <property type="entry name" value="Poly_export"/>
    <property type="match status" value="1"/>
</dbReference>
<sequence length="146" mass="16542">MSIKVYEHQDLTMNARVTADGTIKMPFIGSVKVSGMTAEEISEHLMNQYVEEEYLVNPQINVFIDEYRSRKANILGQVSTPGQYEIDEDTSIMVLVTMASGFTRRAYKKSAQVIRLVDGQKEILEEIDMGEKVIPGDIIVIQESFF</sequence>
<dbReference type="InterPro" id="IPR049712">
    <property type="entry name" value="Poly_export"/>
</dbReference>
<organism evidence="4 5">
    <name type="scientific">Desulfoluna limicola</name>
    <dbReference type="NCBI Taxonomy" id="2810562"/>
    <lineage>
        <taxon>Bacteria</taxon>
        <taxon>Pseudomonadati</taxon>
        <taxon>Thermodesulfobacteriota</taxon>
        <taxon>Desulfobacteria</taxon>
        <taxon>Desulfobacterales</taxon>
        <taxon>Desulfolunaceae</taxon>
        <taxon>Desulfoluna</taxon>
    </lineage>
</organism>
<feature type="domain" description="Polysaccharide export protein N-terminal" evidence="2">
    <location>
        <begin position="2"/>
        <end position="64"/>
    </location>
</feature>
<dbReference type="Pfam" id="PF10531">
    <property type="entry name" value="SLBB"/>
    <property type="match status" value="1"/>
</dbReference>
<dbReference type="InterPro" id="IPR019554">
    <property type="entry name" value="Soluble_ligand-bd"/>
</dbReference>
<reference evidence="4 5" key="1">
    <citation type="submission" date="2021-02" db="EMBL/GenBank/DDBJ databases">
        <title>Complete genome of Desulfoluna sp. strain ASN36.</title>
        <authorList>
            <person name="Takahashi A."/>
            <person name="Kojima H."/>
            <person name="Fukui M."/>
        </authorList>
    </citation>
    <scope>NUCLEOTIDE SEQUENCE [LARGE SCALE GENOMIC DNA]</scope>
    <source>
        <strain evidence="4 5">ASN36</strain>
    </source>
</reference>
<evidence type="ECO:0000256" key="1">
    <source>
        <dbReference type="ARBA" id="ARBA00022729"/>
    </source>
</evidence>
<evidence type="ECO:0008006" key="6">
    <source>
        <dbReference type="Google" id="ProtNLM"/>
    </source>
</evidence>
<keyword evidence="5" id="KW-1185">Reference proteome</keyword>
<accession>A0ABM7PEK3</accession>
<evidence type="ECO:0000313" key="5">
    <source>
        <dbReference type="Proteomes" id="UP001320148"/>
    </source>
</evidence>
<evidence type="ECO:0000259" key="2">
    <source>
        <dbReference type="Pfam" id="PF02563"/>
    </source>
</evidence>
<dbReference type="PANTHER" id="PTHR33619">
    <property type="entry name" value="POLYSACCHARIDE EXPORT PROTEIN GFCE-RELATED"/>
    <property type="match status" value="1"/>
</dbReference>
<dbReference type="Gene3D" id="3.30.1950.10">
    <property type="entry name" value="wza like domain"/>
    <property type="match status" value="1"/>
</dbReference>
<proteinExistence type="predicted"/>
<name>A0ABM7PEK3_9BACT</name>
<dbReference type="EMBL" id="AP024488">
    <property type="protein sequence ID" value="BCS95606.1"/>
    <property type="molecule type" value="Genomic_DNA"/>
</dbReference>
<dbReference type="Proteomes" id="UP001320148">
    <property type="component" value="Chromosome"/>
</dbReference>
<gene>
    <name evidence="4" type="ORF">DSLASN_12380</name>
</gene>
<dbReference type="InterPro" id="IPR003715">
    <property type="entry name" value="Poly_export_N"/>
</dbReference>
<feature type="domain" description="Soluble ligand binding" evidence="3">
    <location>
        <begin position="73"/>
        <end position="120"/>
    </location>
</feature>